<protein>
    <submittedName>
        <fullName evidence="1">Uncharacterized protein</fullName>
    </submittedName>
</protein>
<sequence length="135" mass="15104">MDDFEGLDLDLEEISNLENFFSNPVNIAPSNQPFISSEHTPKSFFFGDIKTNSSLAKNQSNSKNIATGINDHADPSKRKSILSHFISCSKSKNSSQLNSHSTPDHLRINNSSQRININNAHASEEIQKRLIESKF</sequence>
<accession>A0A1R1WYM6</accession>
<dbReference type="EMBL" id="LSSN01006040">
    <property type="protein sequence ID" value="OMJ07483.1"/>
    <property type="molecule type" value="Genomic_DNA"/>
</dbReference>
<keyword evidence="3" id="KW-1185">Reference proteome</keyword>
<organism evidence="1 3">
    <name type="scientific">Smittium culicis</name>
    <dbReference type="NCBI Taxonomy" id="133412"/>
    <lineage>
        <taxon>Eukaryota</taxon>
        <taxon>Fungi</taxon>
        <taxon>Fungi incertae sedis</taxon>
        <taxon>Zoopagomycota</taxon>
        <taxon>Kickxellomycotina</taxon>
        <taxon>Harpellomycetes</taxon>
        <taxon>Harpellales</taxon>
        <taxon>Legeriomycetaceae</taxon>
        <taxon>Smittium</taxon>
    </lineage>
</organism>
<evidence type="ECO:0000313" key="2">
    <source>
        <dbReference type="EMBL" id="OMJ25291.1"/>
    </source>
</evidence>
<comment type="caution">
    <text evidence="1">The sequence shown here is derived from an EMBL/GenBank/DDBJ whole genome shotgun (WGS) entry which is preliminary data.</text>
</comment>
<dbReference type="Proteomes" id="UP000187283">
    <property type="component" value="Unassembled WGS sequence"/>
</dbReference>
<name>A0A1R1WYM6_9FUNG</name>
<evidence type="ECO:0000313" key="1">
    <source>
        <dbReference type="EMBL" id="OMJ07483.1"/>
    </source>
</evidence>
<evidence type="ECO:0000313" key="3">
    <source>
        <dbReference type="Proteomes" id="UP000187283"/>
    </source>
</evidence>
<reference evidence="1 3" key="1">
    <citation type="submission" date="2017-01" db="EMBL/GenBank/DDBJ databases">
        <authorList>
            <person name="Mah S.A."/>
            <person name="Swanson W.J."/>
            <person name="Moy G.W."/>
            <person name="Vacquier V.D."/>
        </authorList>
    </citation>
    <scope>NUCLEOTIDE SEQUENCE [LARGE SCALE GENOMIC DNA]</scope>
    <source>
        <strain evidence="1 3">GSMNP</strain>
    </source>
</reference>
<dbReference type="AlphaFoldDB" id="A0A1R1WYM6"/>
<gene>
    <name evidence="1" type="ORF">AYI70_g12156</name>
    <name evidence="2" type="ORF">AYI70_g997</name>
</gene>
<dbReference type="EMBL" id="LSSN01000195">
    <property type="protein sequence ID" value="OMJ25291.1"/>
    <property type="molecule type" value="Genomic_DNA"/>
</dbReference>
<proteinExistence type="predicted"/>